<dbReference type="KEGG" id="dqu:106751749"/>
<protein>
    <submittedName>
        <fullName evidence="2">Uncharacterized protein LOC106751749</fullName>
    </submittedName>
</protein>
<reference evidence="2" key="1">
    <citation type="submission" date="2025-08" db="UniProtKB">
        <authorList>
            <consortium name="RefSeq"/>
        </authorList>
    </citation>
    <scope>IDENTIFICATION</scope>
</reference>
<organism evidence="1 2">
    <name type="scientific">Dinoponera quadriceps</name>
    <name type="common">South American ant</name>
    <dbReference type="NCBI Taxonomy" id="609295"/>
    <lineage>
        <taxon>Eukaryota</taxon>
        <taxon>Metazoa</taxon>
        <taxon>Ecdysozoa</taxon>
        <taxon>Arthropoda</taxon>
        <taxon>Hexapoda</taxon>
        <taxon>Insecta</taxon>
        <taxon>Pterygota</taxon>
        <taxon>Neoptera</taxon>
        <taxon>Endopterygota</taxon>
        <taxon>Hymenoptera</taxon>
        <taxon>Apocrita</taxon>
        <taxon>Aculeata</taxon>
        <taxon>Formicoidea</taxon>
        <taxon>Formicidae</taxon>
        <taxon>Ponerinae</taxon>
        <taxon>Ponerini</taxon>
        <taxon>Dinoponera</taxon>
    </lineage>
</organism>
<dbReference type="RefSeq" id="XP_014488288.1">
    <property type="nucleotide sequence ID" value="XM_014632802.1"/>
</dbReference>
<name>A0A6P3YCV6_DINQU</name>
<dbReference type="Proteomes" id="UP000515204">
    <property type="component" value="Unplaced"/>
</dbReference>
<evidence type="ECO:0000313" key="2">
    <source>
        <dbReference type="RefSeq" id="XP_014488288.1"/>
    </source>
</evidence>
<accession>A0A6P3YCV6</accession>
<sequence length="262" mass="29676">MAVNFQLYSPAIIRENTKSRLAVVSDGQFQRGQSGRFLLHTTNEYIPGGRQIISRHPRSLINQQLSNNRTAGGENILLKRFSEVNISEKSPKEKWLVRDNKACGEKELCYSGKVAVHCKGNQTTRILKATYTCETDIKHTIHCDGLPTQRCARPDDNFGFVDKVTQIHFQRSYNVPNYHNFNKFASRSVRSPTILFWPAFQDLTPLCGVCGRAQLKTSCSRFRSRIEMVIEAQSAATSSERTQEGSLKLNIKAPGFSYYIGY</sequence>
<dbReference type="GeneID" id="106751749"/>
<keyword evidence="1" id="KW-1185">Reference proteome</keyword>
<evidence type="ECO:0000313" key="1">
    <source>
        <dbReference type="Proteomes" id="UP000515204"/>
    </source>
</evidence>
<dbReference type="OrthoDB" id="26401at2759"/>
<proteinExistence type="predicted"/>
<dbReference type="AlphaFoldDB" id="A0A6P3YCV6"/>
<gene>
    <name evidence="2" type="primary">LOC106751749</name>
</gene>